<evidence type="ECO:0000313" key="2">
    <source>
        <dbReference type="Proteomes" id="UP000041314"/>
    </source>
</evidence>
<reference evidence="1 2" key="1">
    <citation type="submission" date="2015-03" db="EMBL/GenBank/DDBJ databases">
        <authorList>
            <consortium name="Pathogen Informatics"/>
        </authorList>
    </citation>
    <scope>NUCLEOTIDE SEQUENCE [LARGE SCALE GENOMIC DNA]</scope>
    <source>
        <strain evidence="1 2">A1104</strain>
    </source>
</reference>
<organism evidence="1 2">
    <name type="scientific">Salmonella enterica subsp. enterica serovar Bovismorbificans</name>
    <dbReference type="NCBI Taxonomy" id="58097"/>
    <lineage>
        <taxon>Bacteria</taxon>
        <taxon>Pseudomonadati</taxon>
        <taxon>Pseudomonadota</taxon>
        <taxon>Gammaproteobacteria</taxon>
        <taxon>Enterobacterales</taxon>
        <taxon>Enterobacteriaceae</taxon>
        <taxon>Salmonella</taxon>
    </lineage>
</organism>
<proteinExistence type="predicted"/>
<evidence type="ECO:0000313" key="1">
    <source>
        <dbReference type="EMBL" id="CNV08414.1"/>
    </source>
</evidence>
<dbReference type="AlphaFoldDB" id="A0A655E9S5"/>
<dbReference type="EMBL" id="CQPA01000055">
    <property type="protein sequence ID" value="CNV08414.1"/>
    <property type="molecule type" value="Genomic_DNA"/>
</dbReference>
<name>A0A655E9S5_SALET</name>
<dbReference type="Proteomes" id="UP000041314">
    <property type="component" value="Unassembled WGS sequence"/>
</dbReference>
<protein>
    <submittedName>
        <fullName evidence="1">Uncharacterized protein</fullName>
    </submittedName>
</protein>
<sequence length="82" mass="8786">MLRCPVTLTGHLNTPAHAALRGSFQNTSGNPLARCLVATRGILSGLPACGRRAAIRRFIRPLRSTRNRITRGGVTFVAGEFG</sequence>
<accession>A0A655E9S5</accession>
<gene>
    <name evidence="1" type="ORF">ERS008198_04306</name>
</gene>